<keyword evidence="8" id="KW-1185">Reference proteome</keyword>
<keyword evidence="7" id="KW-0378">Hydrolase</keyword>
<protein>
    <submittedName>
        <fullName evidence="7">ABC transporter</fullName>
        <ecNumber evidence="7">3.6.3.25</ecNumber>
    </submittedName>
</protein>
<dbReference type="InterPro" id="IPR050763">
    <property type="entry name" value="ABC_transporter_ATP-binding"/>
</dbReference>
<dbReference type="PROSITE" id="PS00211">
    <property type="entry name" value="ABC_TRANSPORTER_1"/>
    <property type="match status" value="1"/>
</dbReference>
<evidence type="ECO:0000256" key="5">
    <source>
        <dbReference type="ARBA" id="ARBA00022840"/>
    </source>
</evidence>
<gene>
    <name evidence="7" type="ORF">SGRAN_0248</name>
</gene>
<evidence type="ECO:0000256" key="2">
    <source>
        <dbReference type="ARBA" id="ARBA00022448"/>
    </source>
</evidence>
<feature type="domain" description="ABC transporter" evidence="6">
    <location>
        <begin position="6"/>
        <end position="233"/>
    </location>
</feature>
<evidence type="ECO:0000313" key="7">
    <source>
        <dbReference type="EMBL" id="AMG72645.1"/>
    </source>
</evidence>
<dbReference type="AlphaFoldDB" id="A0AA86GG41"/>
<comment type="similarity">
    <text evidence="1">Belongs to the ABC transporter superfamily.</text>
</comment>
<reference evidence="7 8" key="1">
    <citation type="journal article" date="2016" name="BMC Genomics">
        <title>Genomic analysis of the nitrate-respiring Sphingopyxis granuli (formerly Sphingomonas macrogoltabida) strain TFA.</title>
        <authorList>
            <person name="Garcia-Romero I."/>
            <person name="Perez-Pulido A.J."/>
            <person name="Gonzalez-Flores Y.E."/>
            <person name="Reyes-Ramirez F."/>
            <person name="Santero E."/>
            <person name="Floriano B."/>
        </authorList>
    </citation>
    <scope>NUCLEOTIDE SEQUENCE [LARGE SCALE GENOMIC DNA]</scope>
    <source>
        <strain evidence="7 8">TFA</strain>
    </source>
</reference>
<dbReference type="GO" id="GO:0005524">
    <property type="term" value="F:ATP binding"/>
    <property type="evidence" value="ECO:0007669"/>
    <property type="project" value="UniProtKB-KW"/>
</dbReference>
<dbReference type="KEGG" id="sgi:SGRAN_0248"/>
<dbReference type="EMBL" id="CP012199">
    <property type="protein sequence ID" value="AMG72645.1"/>
    <property type="molecule type" value="Genomic_DNA"/>
</dbReference>
<dbReference type="Proteomes" id="UP000058599">
    <property type="component" value="Chromosome"/>
</dbReference>
<dbReference type="GO" id="GO:0016887">
    <property type="term" value="F:ATP hydrolysis activity"/>
    <property type="evidence" value="ECO:0007669"/>
    <property type="project" value="InterPro"/>
</dbReference>
<dbReference type="InterPro" id="IPR027417">
    <property type="entry name" value="P-loop_NTPase"/>
</dbReference>
<dbReference type="InterPro" id="IPR003439">
    <property type="entry name" value="ABC_transporter-like_ATP-bd"/>
</dbReference>
<dbReference type="SUPFAM" id="SSF52540">
    <property type="entry name" value="P-loop containing nucleoside triphosphate hydrolases"/>
    <property type="match status" value="1"/>
</dbReference>
<evidence type="ECO:0000313" key="8">
    <source>
        <dbReference type="Proteomes" id="UP000058599"/>
    </source>
</evidence>
<accession>A0AA86GG41</accession>
<dbReference type="PANTHER" id="PTHR42711">
    <property type="entry name" value="ABC TRANSPORTER ATP-BINDING PROTEIN"/>
    <property type="match status" value="1"/>
</dbReference>
<dbReference type="SMART" id="SM00382">
    <property type="entry name" value="AAA"/>
    <property type="match status" value="1"/>
</dbReference>
<evidence type="ECO:0000256" key="4">
    <source>
        <dbReference type="ARBA" id="ARBA00022741"/>
    </source>
</evidence>
<evidence type="ECO:0000256" key="1">
    <source>
        <dbReference type="ARBA" id="ARBA00005417"/>
    </source>
</evidence>
<keyword evidence="2" id="KW-0813">Transport</keyword>
<dbReference type="InterPro" id="IPR003593">
    <property type="entry name" value="AAA+_ATPase"/>
</dbReference>
<dbReference type="RefSeq" id="WP_067180018.1">
    <property type="nucleotide sequence ID" value="NZ_CP012199.1"/>
</dbReference>
<organism evidence="7 8">
    <name type="scientific">Sphingopyxis granuli</name>
    <dbReference type="NCBI Taxonomy" id="267128"/>
    <lineage>
        <taxon>Bacteria</taxon>
        <taxon>Pseudomonadati</taxon>
        <taxon>Pseudomonadota</taxon>
        <taxon>Alphaproteobacteria</taxon>
        <taxon>Sphingomonadales</taxon>
        <taxon>Sphingomonadaceae</taxon>
        <taxon>Sphingopyxis</taxon>
    </lineage>
</organism>
<dbReference type="PROSITE" id="PS50893">
    <property type="entry name" value="ABC_TRANSPORTER_2"/>
    <property type="match status" value="1"/>
</dbReference>
<keyword evidence="5" id="KW-0067">ATP-binding</keyword>
<dbReference type="EC" id="3.6.3.25" evidence="7"/>
<dbReference type="PANTHER" id="PTHR42711:SF5">
    <property type="entry name" value="ABC TRANSPORTER ATP-BINDING PROTEIN NATA"/>
    <property type="match status" value="1"/>
</dbReference>
<evidence type="ECO:0000259" key="6">
    <source>
        <dbReference type="PROSITE" id="PS50893"/>
    </source>
</evidence>
<dbReference type="InterPro" id="IPR017871">
    <property type="entry name" value="ABC_transporter-like_CS"/>
</dbReference>
<dbReference type="Pfam" id="PF00005">
    <property type="entry name" value="ABC_tran"/>
    <property type="match status" value="1"/>
</dbReference>
<sequence>MSDCSVEATGLTKYFGAFKAVDGVDLAVPAGSIYGVLGPNGAGKTTSLRMMLGIIDPDAGVSRLLGGHTPQSVRHRIGYLPEERGLYPGMKAREAIAFMGALRGLDWSEGRRRAAAFMAELGLERVIDEKIRKMSKGMAQMVQLIGSIVHAPDLIVLDEPFSGLDPVNQERLEALVRRERERGATILFSTHVMAHAERLCDRIAIIARAQRRFEGSVDDARALLPMQVRYTPRVAAEASAIRALLPAAAEPHGDAWHFAIGDADVEPLLARITASGFGVTGLSISRPALHDAFVHIVRQVDAGFHADAEDAAIEEAAA</sequence>
<keyword evidence="3" id="KW-0536">Nodulation</keyword>
<keyword evidence="4" id="KW-0547">Nucleotide-binding</keyword>
<evidence type="ECO:0000256" key="3">
    <source>
        <dbReference type="ARBA" id="ARBA00022458"/>
    </source>
</evidence>
<dbReference type="Gene3D" id="3.40.50.300">
    <property type="entry name" value="P-loop containing nucleotide triphosphate hydrolases"/>
    <property type="match status" value="1"/>
</dbReference>
<name>A0AA86GG41_9SPHN</name>
<proteinExistence type="inferred from homology"/>